<dbReference type="Proteomes" id="UP000249605">
    <property type="component" value="Plasmid unnamed2"/>
</dbReference>
<dbReference type="InterPro" id="IPR036388">
    <property type="entry name" value="WH-like_DNA-bd_sf"/>
</dbReference>
<keyword evidence="4" id="KW-1185">Reference proteome</keyword>
<dbReference type="SMART" id="SM01043">
    <property type="entry name" value="BTAD"/>
    <property type="match status" value="1"/>
</dbReference>
<dbReference type="GO" id="GO:0006355">
    <property type="term" value="P:regulation of DNA-templated transcription"/>
    <property type="evidence" value="ECO:0007669"/>
    <property type="project" value="InterPro"/>
</dbReference>
<evidence type="ECO:0000259" key="2">
    <source>
        <dbReference type="SMART" id="SM01043"/>
    </source>
</evidence>
<evidence type="ECO:0000256" key="1">
    <source>
        <dbReference type="SAM" id="MobiDB-lite"/>
    </source>
</evidence>
<dbReference type="Pfam" id="PF03704">
    <property type="entry name" value="BTAD"/>
    <property type="match status" value="1"/>
</dbReference>
<dbReference type="Gene3D" id="1.10.10.10">
    <property type="entry name" value="Winged helix-like DNA-binding domain superfamily/Winged helix DNA-binding domain"/>
    <property type="match status" value="1"/>
</dbReference>
<organism evidence="3 4">
    <name type="scientific">Azospirillum ramasamyi</name>
    <dbReference type="NCBI Taxonomy" id="682998"/>
    <lineage>
        <taxon>Bacteria</taxon>
        <taxon>Pseudomonadati</taxon>
        <taxon>Pseudomonadota</taxon>
        <taxon>Alphaproteobacteria</taxon>
        <taxon>Rhodospirillales</taxon>
        <taxon>Azospirillaceae</taxon>
        <taxon>Azospirillum</taxon>
    </lineage>
</organism>
<gene>
    <name evidence="3" type="ORF">DM194_19855</name>
</gene>
<evidence type="ECO:0000313" key="3">
    <source>
        <dbReference type="EMBL" id="AWU96568.1"/>
    </source>
</evidence>
<dbReference type="InterPro" id="IPR005158">
    <property type="entry name" value="BTAD"/>
</dbReference>
<dbReference type="InterPro" id="IPR016032">
    <property type="entry name" value="Sig_transdc_resp-reg_C-effctor"/>
</dbReference>
<feature type="compositionally biased region" description="Polar residues" evidence="1">
    <location>
        <begin position="14"/>
        <end position="24"/>
    </location>
</feature>
<dbReference type="Gene3D" id="1.25.40.10">
    <property type="entry name" value="Tetratricopeptide repeat domain"/>
    <property type="match status" value="2"/>
</dbReference>
<dbReference type="EMBL" id="CP029832">
    <property type="protein sequence ID" value="AWU96568.1"/>
    <property type="molecule type" value="Genomic_DNA"/>
</dbReference>
<evidence type="ECO:0000313" key="4">
    <source>
        <dbReference type="Proteomes" id="UP000249605"/>
    </source>
</evidence>
<dbReference type="GO" id="GO:0003677">
    <property type="term" value="F:DNA binding"/>
    <property type="evidence" value="ECO:0007669"/>
    <property type="project" value="InterPro"/>
</dbReference>
<dbReference type="AlphaFoldDB" id="A0A2U9SFK8"/>
<dbReference type="OrthoDB" id="649979at2"/>
<name>A0A2U9SFK8_9PROT</name>
<dbReference type="SUPFAM" id="SSF46894">
    <property type="entry name" value="C-terminal effector domain of the bipartite response regulators"/>
    <property type="match status" value="1"/>
</dbReference>
<proteinExistence type="predicted"/>
<dbReference type="SUPFAM" id="SSF48452">
    <property type="entry name" value="TPR-like"/>
    <property type="match status" value="2"/>
</dbReference>
<dbReference type="InterPro" id="IPR051677">
    <property type="entry name" value="AfsR-DnrI-RedD_regulator"/>
</dbReference>
<sequence>MAVSRQPVVVRSSAPASTDRQNADPSFRGSPLGRRASDRIRPACYDRGGRQFPFWCGMAGPTLRLLGGFSLADDGGRALPLRGRKAQLLLAYVALTAPRPISRERLAALLWEDCEERRALHSLRQCLMELRHLGEQAGVDLIRTDRNDVSLALPPECVDGVMAERLAREGTPESLRAAAALCAGPLLPEAEACSDGVDDWLAGERARFARLAAGILARLTAWCEAEGDRDGVASTAEHWLALDPACEEAHRALMRLHARNGRRSDAVRQYRICADAVRRCLDAEPEEETVELLHGIRDRHPAEAETVAEQPAGLLPDLSRSSRPVLPDRPSLAVLPFGTLGGPSEGGGFADGVAADVLVRLSRLRSLFVIARGSSFRFRGAQIDPCTVGRALGVRYLASGAIRTDGRRLRLTVELVEAETGAVMWSDIYDRRLDGVFDLQDELATRIAAALDDEIEAAEMRRALTVPPSSLDGWSAYHRGLWHMYRFTRDDNETARGLFQQALRTDPLSARLYAGLSFTHFQDAFLHRTGQRGIEAEHAYRFAEQSVGLDERDPTSHLALGRALWLLGRQDDAVEELSLAVGFNPNFALGHYSLAFVQAQGGDARAALGAADVAQRLSPFDPLLFGMLGARALACLNLKEHAQAALWGDRAARRPNAHVHIQAIAAFSNALADRREEAGGYARRIRETAPSYRCDDFLAAFHTLTPSVVDLIRRVGPSIGLQS</sequence>
<dbReference type="InterPro" id="IPR011990">
    <property type="entry name" value="TPR-like_helical_dom_sf"/>
</dbReference>
<dbReference type="PANTHER" id="PTHR35807">
    <property type="entry name" value="TRANSCRIPTIONAL REGULATOR REDD-RELATED"/>
    <property type="match status" value="1"/>
</dbReference>
<feature type="region of interest" description="Disordered" evidence="1">
    <location>
        <begin position="1"/>
        <end position="35"/>
    </location>
</feature>
<feature type="domain" description="Bacterial transcriptional activator" evidence="2">
    <location>
        <begin position="158"/>
        <end position="297"/>
    </location>
</feature>
<protein>
    <submittedName>
        <fullName evidence="3">Transcriptional regulator</fullName>
    </submittedName>
</protein>
<keyword evidence="3" id="KW-0614">Plasmid</keyword>
<geneLocation type="plasmid" evidence="3 4">
    <name>unnamed2</name>
</geneLocation>
<reference evidence="3 4" key="1">
    <citation type="submission" date="2018-06" db="EMBL/GenBank/DDBJ databases">
        <title>Complete genome sequencing of Azospirillum sp. M2T2B2.</title>
        <authorList>
            <person name="Heo J."/>
            <person name="Kim S.-J."/>
            <person name="Kwon S.-W."/>
            <person name="Anandham R."/>
        </authorList>
    </citation>
    <scope>NUCLEOTIDE SEQUENCE [LARGE SCALE GENOMIC DNA]</scope>
    <source>
        <strain evidence="3 4">M2T2B2</strain>
        <plasmid evidence="3 4">unnamed2</plasmid>
    </source>
</reference>
<dbReference type="KEGG" id="azm:DM194_19855"/>
<accession>A0A2U9SFK8</accession>